<dbReference type="Pfam" id="PF12822">
    <property type="entry name" value="ECF_trnsprt"/>
    <property type="match status" value="1"/>
</dbReference>
<dbReference type="InterPro" id="IPR024529">
    <property type="entry name" value="ECF_trnsprt_substrate-spec"/>
</dbReference>
<keyword evidence="2" id="KW-1133">Transmembrane helix</keyword>
<dbReference type="GO" id="GO:0022857">
    <property type="term" value="F:transmembrane transporter activity"/>
    <property type="evidence" value="ECO:0007669"/>
    <property type="project" value="InterPro"/>
</dbReference>
<keyword evidence="2" id="KW-0812">Transmembrane</keyword>
<evidence type="ECO:0000313" key="3">
    <source>
        <dbReference type="EMBL" id="KPJ53095.1"/>
    </source>
</evidence>
<dbReference type="PATRIC" id="fig|1703770.3.peg.776"/>
<comment type="caution">
    <text evidence="3">The sequence shown here is derived from an EMBL/GenBank/DDBJ whole genome shotgun (WGS) entry which is preliminary data.</text>
</comment>
<reference evidence="3 4" key="1">
    <citation type="journal article" date="2015" name="Microbiome">
        <title>Genomic resolution of linkages in carbon, nitrogen, and sulfur cycling among widespread estuary sediment bacteria.</title>
        <authorList>
            <person name="Baker B.J."/>
            <person name="Lazar C.S."/>
            <person name="Teske A.P."/>
            <person name="Dick G.J."/>
        </authorList>
    </citation>
    <scope>NUCLEOTIDE SEQUENCE [LARGE SCALE GENOMIC DNA]</scope>
    <source>
        <strain evidence="3">DG_24</strain>
    </source>
</reference>
<name>A0A0S7WSF3_UNCT6</name>
<evidence type="ECO:0000256" key="2">
    <source>
        <dbReference type="SAM" id="Phobius"/>
    </source>
</evidence>
<evidence type="ECO:0000256" key="1">
    <source>
        <dbReference type="SAM" id="MobiDB-lite"/>
    </source>
</evidence>
<feature type="region of interest" description="Disordered" evidence="1">
    <location>
        <begin position="68"/>
        <end position="91"/>
    </location>
</feature>
<feature type="transmembrane region" description="Helical" evidence="2">
    <location>
        <begin position="41"/>
        <end position="61"/>
    </location>
</feature>
<dbReference type="AlphaFoldDB" id="A0A0S7WSF3"/>
<gene>
    <name evidence="3" type="ORF">AMJ39_05775</name>
</gene>
<feature type="transmembrane region" description="Helical" evidence="2">
    <location>
        <begin position="145"/>
        <end position="171"/>
    </location>
</feature>
<evidence type="ECO:0000313" key="4">
    <source>
        <dbReference type="Proteomes" id="UP000052008"/>
    </source>
</evidence>
<evidence type="ECO:0008006" key="5">
    <source>
        <dbReference type="Google" id="ProtNLM"/>
    </source>
</evidence>
<feature type="transmembrane region" description="Helical" evidence="2">
    <location>
        <begin position="103"/>
        <end position="125"/>
    </location>
</feature>
<dbReference type="Proteomes" id="UP000052008">
    <property type="component" value="Unassembled WGS sequence"/>
</dbReference>
<dbReference type="EMBL" id="LIZS01000030">
    <property type="protein sequence ID" value="KPJ53095.1"/>
    <property type="molecule type" value="Genomic_DNA"/>
</dbReference>
<protein>
    <recommendedName>
        <fullName evidence="5">ECF transporter S component</fullName>
    </recommendedName>
</protein>
<keyword evidence="2" id="KW-0472">Membrane</keyword>
<organism evidence="3 4">
    <name type="scientific">candidate division TA06 bacterium DG_24</name>
    <dbReference type="NCBI Taxonomy" id="1703770"/>
    <lineage>
        <taxon>Bacteria</taxon>
        <taxon>Bacteria division TA06</taxon>
    </lineage>
</organism>
<proteinExistence type="predicted"/>
<accession>A0A0S7WSF3</accession>
<sequence>MHIPVLLAGALIGPVSGLIVGIISPGLSFLLTGMPPALRVPLMTLELPIYGLVFGLLVRAWSAWPRPEQQPGNEAERQAPSTTAHGAGVRASRGNRIQSAWRAVYPVGALIGALIVAQIAGRVGYGVGLLTIGRLLGLPFSLKGYMIAAFAAGVPGIIVQLILIPILVLTLRRHALHVQPSVLSL</sequence>
<dbReference type="Gene3D" id="1.10.1760.20">
    <property type="match status" value="1"/>
</dbReference>